<feature type="domain" description="Transcription regulator PadR N-terminal" evidence="1">
    <location>
        <begin position="16"/>
        <end position="78"/>
    </location>
</feature>
<dbReference type="Gene3D" id="1.10.10.10">
    <property type="entry name" value="Winged helix-like DNA-binding domain superfamily/Winged helix DNA-binding domain"/>
    <property type="match status" value="1"/>
</dbReference>
<dbReference type="InterPro" id="IPR036390">
    <property type="entry name" value="WH_DNA-bd_sf"/>
</dbReference>
<dbReference type="SUPFAM" id="SSF46785">
    <property type="entry name" value="Winged helix' DNA-binding domain"/>
    <property type="match status" value="1"/>
</dbReference>
<proteinExistence type="predicted"/>
<gene>
    <name evidence="2" type="ORF">GFD30_11255</name>
</gene>
<accession>A0A6L5G986</accession>
<dbReference type="InterPro" id="IPR036388">
    <property type="entry name" value="WH-like_DNA-bd_sf"/>
</dbReference>
<dbReference type="Pfam" id="PF03551">
    <property type="entry name" value="PadR"/>
    <property type="match status" value="1"/>
</dbReference>
<evidence type="ECO:0000259" key="1">
    <source>
        <dbReference type="Pfam" id="PF03551"/>
    </source>
</evidence>
<dbReference type="AlphaFoldDB" id="A0A6L5G986"/>
<dbReference type="InterPro" id="IPR005149">
    <property type="entry name" value="Tscrpt_reg_PadR_N"/>
</dbReference>
<protein>
    <submittedName>
        <fullName evidence="2">PadR family transcriptional regulator</fullName>
    </submittedName>
</protein>
<reference evidence="2 3" key="1">
    <citation type="submission" date="2019-10" db="EMBL/GenBank/DDBJ databases">
        <title>Glycomyces albidus sp. nov., a novel actinomycete isolated from rhizosphere soil of wheat (Triticum aestivum L.).</title>
        <authorList>
            <person name="Qian L."/>
        </authorList>
    </citation>
    <scope>NUCLEOTIDE SEQUENCE [LARGE SCALE GENOMIC DNA]</scope>
    <source>
        <strain evidence="2 3">NEAU-7082</strain>
    </source>
</reference>
<sequence>MERPPFRVTAATLDVLEILLSGLGELYGLRIAKLIDRPSGSVVPILMRLERCGWVTSDWEPESRDRRGPRRRFYELDPDHAAAARELLADRRRASIDKAHRLRPGLAQRIDRPAPARGTI</sequence>
<organism evidence="2 3">
    <name type="scientific">Glycomyces albidus</name>
    <dbReference type="NCBI Taxonomy" id="2656774"/>
    <lineage>
        <taxon>Bacteria</taxon>
        <taxon>Bacillati</taxon>
        <taxon>Actinomycetota</taxon>
        <taxon>Actinomycetes</taxon>
        <taxon>Glycomycetales</taxon>
        <taxon>Glycomycetaceae</taxon>
        <taxon>Glycomyces</taxon>
    </lineage>
</organism>
<name>A0A6L5G986_9ACTN</name>
<dbReference type="Proteomes" id="UP000477750">
    <property type="component" value="Unassembled WGS sequence"/>
</dbReference>
<comment type="caution">
    <text evidence="2">The sequence shown here is derived from an EMBL/GenBank/DDBJ whole genome shotgun (WGS) entry which is preliminary data.</text>
</comment>
<keyword evidence="3" id="KW-1185">Reference proteome</keyword>
<dbReference type="EMBL" id="WIAO01000011">
    <property type="protein sequence ID" value="MQM26143.1"/>
    <property type="molecule type" value="Genomic_DNA"/>
</dbReference>
<dbReference type="RefSeq" id="WP_153025310.1">
    <property type="nucleotide sequence ID" value="NZ_WIAO01000011.1"/>
</dbReference>
<evidence type="ECO:0000313" key="2">
    <source>
        <dbReference type="EMBL" id="MQM26143.1"/>
    </source>
</evidence>
<evidence type="ECO:0000313" key="3">
    <source>
        <dbReference type="Proteomes" id="UP000477750"/>
    </source>
</evidence>